<dbReference type="InterPro" id="IPR006626">
    <property type="entry name" value="PbH1"/>
</dbReference>
<dbReference type="InterPro" id="IPR039448">
    <property type="entry name" value="Beta_helix"/>
</dbReference>
<dbReference type="SUPFAM" id="SSF51126">
    <property type="entry name" value="Pectin lyase-like"/>
    <property type="match status" value="1"/>
</dbReference>
<sequence length="704" mass="78577">MTAVIFYKSICRILFGMLLCPLFLPAQQTSSPVIYVSPNGNDANVGTKSRPVATLATALDRSRVLRKAQIWDTPLEIRIAPGTYPLQAPLMLTAEDAGSAQSPLIFKGEGKMAPVISGGVQLPAFEKVNPQLWKVRVPANAGKDQVQQLFVNGKRAIRARTPNIEAPWFETQRVTEIITDTTSPKKLAQQRVRLTAAQWQVLEDIPDADLPQVTISVHHAWDLTRKFIHGRSAADSSITLIGEPMQPWNKLDNTSLFFFGNARKMLDVPGEWWQDEAHTIWYVPRRGEEIGRVTAVVPVIDQLMTIKGDSSRKAAYISFENLSFQYCRYLMPATGDDPLQAAARVPAVIMIDDAQHITFNNCEIAHTGTNTLWFRTDCADSKVVHCYFHDLGAGGVLIGNTTLPANDATVTRNITIDNNILRAGGREFPTGVGVLIFNGRDNTISHNDISDFYYTGVSVGWVWGYSYSPSRGNKIIYNRIYHLGQNRLSDMGGVYTLGISPGTVVSNNVIHDISSYGYGGWGLYTDEGSTGIVMENNLVYRCKSAGFHQHYGEKNIIRNNIFVSQVKAQLEASRVEDHLSFSFTNNIIYFDKGNSLIDKRGWELVRFRSDSNSYWNPVTQDIRFGQKDFATWQQSTGKDIHSVIADPGFADLSRDDYHIGNKTLMSRIGFTPFNYEVAGVYGENAWRKLADTNNTPEYTFSILP</sequence>
<dbReference type="RefSeq" id="WP_354660437.1">
    <property type="nucleotide sequence ID" value="NZ_JBEXAC010000001.1"/>
</dbReference>
<reference evidence="3 4" key="1">
    <citation type="submission" date="2024-06" db="EMBL/GenBank/DDBJ databases">
        <title>Chitinophaga defluvii sp. nov., isolated from municipal sewage.</title>
        <authorList>
            <person name="Zhang L."/>
        </authorList>
    </citation>
    <scope>NUCLEOTIDE SEQUENCE [LARGE SCALE GENOMIC DNA]</scope>
    <source>
        <strain evidence="3 4">H8</strain>
    </source>
</reference>
<feature type="signal peptide" evidence="1">
    <location>
        <begin position="1"/>
        <end position="26"/>
    </location>
</feature>
<feature type="chain" id="PRO_5045847000" evidence="1">
    <location>
        <begin position="27"/>
        <end position="704"/>
    </location>
</feature>
<dbReference type="EMBL" id="JBEXAC010000001">
    <property type="protein sequence ID" value="MET6997802.1"/>
    <property type="molecule type" value="Genomic_DNA"/>
</dbReference>
<dbReference type="Pfam" id="PF13229">
    <property type="entry name" value="Beta_helix"/>
    <property type="match status" value="1"/>
</dbReference>
<proteinExistence type="predicted"/>
<organism evidence="3 4">
    <name type="scientific">Chitinophaga defluvii</name>
    <dbReference type="NCBI Taxonomy" id="3163343"/>
    <lineage>
        <taxon>Bacteria</taxon>
        <taxon>Pseudomonadati</taxon>
        <taxon>Bacteroidota</taxon>
        <taxon>Chitinophagia</taxon>
        <taxon>Chitinophagales</taxon>
        <taxon>Chitinophagaceae</taxon>
        <taxon>Chitinophaga</taxon>
    </lineage>
</organism>
<keyword evidence="1" id="KW-0732">Signal</keyword>
<dbReference type="InterPro" id="IPR012334">
    <property type="entry name" value="Pectin_lyas_fold"/>
</dbReference>
<dbReference type="Gene3D" id="2.160.20.10">
    <property type="entry name" value="Single-stranded right-handed beta-helix, Pectin lyase-like"/>
    <property type="match status" value="2"/>
</dbReference>
<keyword evidence="4" id="KW-1185">Reference proteome</keyword>
<dbReference type="InterPro" id="IPR011050">
    <property type="entry name" value="Pectin_lyase_fold/virulence"/>
</dbReference>
<protein>
    <submittedName>
        <fullName evidence="3">Right-handed parallel beta-helix repeat-containing protein</fullName>
    </submittedName>
</protein>
<evidence type="ECO:0000256" key="1">
    <source>
        <dbReference type="SAM" id="SignalP"/>
    </source>
</evidence>
<comment type="caution">
    <text evidence="3">The sequence shown here is derived from an EMBL/GenBank/DDBJ whole genome shotgun (WGS) entry which is preliminary data.</text>
</comment>
<name>A0ABV2T433_9BACT</name>
<evidence type="ECO:0000313" key="4">
    <source>
        <dbReference type="Proteomes" id="UP001549749"/>
    </source>
</evidence>
<dbReference type="PANTHER" id="PTHR36453:SF1">
    <property type="entry name" value="RIGHT HANDED BETA HELIX DOMAIN-CONTAINING PROTEIN"/>
    <property type="match status" value="1"/>
</dbReference>
<evidence type="ECO:0000259" key="2">
    <source>
        <dbReference type="Pfam" id="PF13229"/>
    </source>
</evidence>
<dbReference type="Proteomes" id="UP001549749">
    <property type="component" value="Unassembled WGS sequence"/>
</dbReference>
<dbReference type="PANTHER" id="PTHR36453">
    <property type="entry name" value="SECRETED PROTEIN-RELATED"/>
    <property type="match status" value="1"/>
</dbReference>
<accession>A0ABV2T433</accession>
<feature type="domain" description="Right handed beta helix" evidence="2">
    <location>
        <begin position="413"/>
        <end position="573"/>
    </location>
</feature>
<dbReference type="SMART" id="SM00710">
    <property type="entry name" value="PbH1"/>
    <property type="match status" value="6"/>
</dbReference>
<gene>
    <name evidence="3" type="ORF">ABR189_10500</name>
</gene>
<evidence type="ECO:0000313" key="3">
    <source>
        <dbReference type="EMBL" id="MET6997802.1"/>
    </source>
</evidence>